<evidence type="ECO:0000259" key="5">
    <source>
        <dbReference type="Pfam" id="PF02120"/>
    </source>
</evidence>
<protein>
    <submittedName>
        <fullName evidence="6">Flagellar hook-length control protein FliK</fullName>
    </submittedName>
</protein>
<evidence type="ECO:0000256" key="3">
    <source>
        <dbReference type="ARBA" id="ARBA00022795"/>
    </source>
</evidence>
<dbReference type="PRINTS" id="PR01007">
    <property type="entry name" value="FLGHOOKFLIK"/>
</dbReference>
<comment type="caution">
    <text evidence="6">The sequence shown here is derived from an EMBL/GenBank/DDBJ whole genome shotgun (WGS) entry which is preliminary data.</text>
</comment>
<gene>
    <name evidence="6" type="ORF">Q4Q50_00120</name>
</gene>
<name>A0ABU3FTM2_9GAMM</name>
<dbReference type="Pfam" id="PF02120">
    <property type="entry name" value="Flg_hook"/>
    <property type="match status" value="1"/>
</dbReference>
<feature type="compositionally biased region" description="Polar residues" evidence="4">
    <location>
        <begin position="1"/>
        <end position="32"/>
    </location>
</feature>
<keyword evidence="6" id="KW-0966">Cell projection</keyword>
<dbReference type="EMBL" id="JAUOES010000001">
    <property type="protein sequence ID" value="MDT3278715.1"/>
    <property type="molecule type" value="Genomic_DNA"/>
</dbReference>
<comment type="similarity">
    <text evidence="2">Belongs to the FliK family.</text>
</comment>
<dbReference type="CDD" id="cd17470">
    <property type="entry name" value="T3SS_Flik_C"/>
    <property type="match status" value="1"/>
</dbReference>
<keyword evidence="3" id="KW-1005">Bacterial flagellum biogenesis</keyword>
<evidence type="ECO:0000256" key="1">
    <source>
        <dbReference type="ARBA" id="ARBA00003944"/>
    </source>
</evidence>
<comment type="function">
    <text evidence="1">Controls the length of the flagellar hook.</text>
</comment>
<feature type="region of interest" description="Disordered" evidence="4">
    <location>
        <begin position="645"/>
        <end position="673"/>
    </location>
</feature>
<dbReference type="InterPro" id="IPR052563">
    <property type="entry name" value="FliK"/>
</dbReference>
<dbReference type="InterPro" id="IPR021136">
    <property type="entry name" value="Flagellar_hook_control-like_C"/>
</dbReference>
<feature type="compositionally biased region" description="Low complexity" evidence="4">
    <location>
        <begin position="33"/>
        <end position="48"/>
    </location>
</feature>
<dbReference type="Proteomes" id="UP001249505">
    <property type="component" value="Unassembled WGS sequence"/>
</dbReference>
<dbReference type="PANTHER" id="PTHR37533:SF2">
    <property type="entry name" value="FLAGELLAR HOOK-LENGTH CONTROL PROTEIN"/>
    <property type="match status" value="1"/>
</dbReference>
<feature type="domain" description="Flagellar hook-length control protein-like C-terminal" evidence="5">
    <location>
        <begin position="576"/>
        <end position="657"/>
    </location>
</feature>
<feature type="compositionally biased region" description="Polar residues" evidence="4">
    <location>
        <begin position="104"/>
        <end position="115"/>
    </location>
</feature>
<evidence type="ECO:0000313" key="6">
    <source>
        <dbReference type="EMBL" id="MDT3278715.1"/>
    </source>
</evidence>
<keyword evidence="7" id="KW-1185">Reference proteome</keyword>
<dbReference type="Gene3D" id="3.30.750.140">
    <property type="match status" value="1"/>
</dbReference>
<dbReference type="InterPro" id="IPR038610">
    <property type="entry name" value="FliK-like_C_sf"/>
</dbReference>
<reference evidence="6 7" key="1">
    <citation type="submission" date="2023-07" db="EMBL/GenBank/DDBJ databases">
        <title>Novel Shewanella species isolated from Baltic Sea sediments.</title>
        <authorList>
            <person name="Martin-Rodriguez A.J."/>
        </authorList>
    </citation>
    <scope>NUCLEOTIDE SEQUENCE [LARGE SCALE GENOMIC DNA]</scope>
    <source>
        <strain evidence="6 7">SP2S1-2</strain>
    </source>
</reference>
<evidence type="ECO:0000313" key="7">
    <source>
        <dbReference type="Proteomes" id="UP001249505"/>
    </source>
</evidence>
<dbReference type="InterPro" id="IPR001635">
    <property type="entry name" value="Flag_hook_Flik"/>
</dbReference>
<feature type="region of interest" description="Disordered" evidence="4">
    <location>
        <begin position="1"/>
        <end position="71"/>
    </location>
</feature>
<keyword evidence="6" id="KW-0969">Cilium</keyword>
<proteinExistence type="inferred from homology"/>
<dbReference type="RefSeq" id="WP_311897818.1">
    <property type="nucleotide sequence ID" value="NZ_JAUOES010000001.1"/>
</dbReference>
<feature type="compositionally biased region" description="Basic and acidic residues" evidence="4">
    <location>
        <begin position="56"/>
        <end position="71"/>
    </location>
</feature>
<organism evidence="6 7">
    <name type="scientific">Shewanella scandinavica</name>
    <dbReference type="NCBI Taxonomy" id="3063538"/>
    <lineage>
        <taxon>Bacteria</taxon>
        <taxon>Pseudomonadati</taxon>
        <taxon>Pseudomonadota</taxon>
        <taxon>Gammaproteobacteria</taxon>
        <taxon>Alteromonadales</taxon>
        <taxon>Shewanellaceae</taxon>
        <taxon>Shewanella</taxon>
    </lineage>
</organism>
<dbReference type="PANTHER" id="PTHR37533">
    <property type="entry name" value="FLAGELLAR HOOK-LENGTH CONTROL PROTEIN"/>
    <property type="match status" value="1"/>
</dbReference>
<evidence type="ECO:0000256" key="4">
    <source>
        <dbReference type="SAM" id="MobiDB-lite"/>
    </source>
</evidence>
<keyword evidence="6" id="KW-0282">Flagellum</keyword>
<sequence>MQQMTNILLSKTGNSAANSAKTSSQESNNEDFSSTLASVSASSFSISAPKKATANTDDKVQIASTDKVKDKDISTDDADVNLIFAQISMANDMKKTASEGESLPSDSSQGENNESADPLLKSDAFSTVELSGVQASMKAINTELPVVDISGSAQGKADILTSSEVNLATEKNHSKSSNGDLLSLQKVLDTDTSFSSELKKLTEQLQLNAGALNETDVTNKVSADKKSADELPVEAIQGKKVLLDDAVEVLKSQLSTDKSAESHSAFLKGQVIPPNSKTSENLDLSEFVDTAETAAKTSSKNLESVILKDADVTELKDDKSFSTDKYANQVASVNVELRGARLDLNSEALRTSDDVDESMLKFSPASQTLQSETLAPSTTKNEMAATSLIADEIVDTLDLASSKLIDTSSTDEVDTVSVESNKPTVRNVEITIPQQVSRNANVDIAVSKVEVQPIVTTLDTQNILGNAVDPKDSAMTDTEINVDVSKVAMDAGTLLKDAKYSVTLDAQRDVKPFIMGDEDKVSTTDIKSFSALAQSSTPLQVNRQETMQVQLSLRQGVEQQNQMQEMIQRFSPVMKQQLITMVSQGIQHAEIRLDPPELGHMLVKIQVHGDQTQVQFHVTQTQTRDLVEQAMPRLRELLQEQGMQLADSHVSQGGQGERREGSFGDGGGSSGADVDEISAEELHLGLNQASSVNSGIDYYA</sequence>
<feature type="region of interest" description="Disordered" evidence="4">
    <location>
        <begin position="95"/>
        <end position="118"/>
    </location>
</feature>
<accession>A0ABU3FTM2</accession>
<evidence type="ECO:0000256" key="2">
    <source>
        <dbReference type="ARBA" id="ARBA00009149"/>
    </source>
</evidence>